<name>A0ABT6ENH0_9PAST</name>
<comment type="caution">
    <text evidence="8">Lacks conserved residue(s) required for the propagation of feature annotation.</text>
</comment>
<evidence type="ECO:0000256" key="4">
    <source>
        <dbReference type="ARBA" id="ARBA00022692"/>
    </source>
</evidence>
<evidence type="ECO:0000256" key="2">
    <source>
        <dbReference type="ARBA" id="ARBA00022448"/>
    </source>
</evidence>
<evidence type="ECO:0000259" key="9">
    <source>
        <dbReference type="Pfam" id="PF01794"/>
    </source>
</evidence>
<dbReference type="Pfam" id="PF01794">
    <property type="entry name" value="Ferric_reduct"/>
    <property type="match status" value="1"/>
</dbReference>
<dbReference type="PANTHER" id="PTHR36964">
    <property type="entry name" value="PROTEIN-METHIONINE-SULFOXIDE REDUCTASE HEME-BINDING SUBUNIT MSRQ"/>
    <property type="match status" value="1"/>
</dbReference>
<keyword evidence="2 8" id="KW-0813">Transport</keyword>
<evidence type="ECO:0000313" key="11">
    <source>
        <dbReference type="Proteomes" id="UP001216057"/>
    </source>
</evidence>
<keyword evidence="8" id="KW-0479">Metal-binding</keyword>
<feature type="transmembrane region" description="Helical" evidence="8">
    <location>
        <begin position="42"/>
        <end position="64"/>
    </location>
</feature>
<keyword evidence="6 8" id="KW-0408">Iron</keyword>
<comment type="subunit">
    <text evidence="8">Heterodimer of a catalytic subunit (MsrP) and a heme-binding subunit (MsrQ).</text>
</comment>
<comment type="cofactor">
    <cofactor evidence="8">
        <name>heme b</name>
        <dbReference type="ChEBI" id="CHEBI:60344"/>
    </cofactor>
    <text evidence="8">Binds 1 heme b (iron(II)-protoporphyrin IX) group per subunit.</text>
</comment>
<comment type="subcellular location">
    <subcellularLocation>
        <location evidence="8">Cell membrane</location>
        <topology evidence="8">Multi-pass membrane protein</topology>
    </subcellularLocation>
    <subcellularLocation>
        <location evidence="1">Membrane</location>
        <topology evidence="1">Multi-pass membrane protein</topology>
    </subcellularLocation>
</comment>
<dbReference type="InterPro" id="IPR022837">
    <property type="entry name" value="MsrQ-like"/>
</dbReference>
<evidence type="ECO:0000256" key="6">
    <source>
        <dbReference type="ARBA" id="ARBA00023004"/>
    </source>
</evidence>
<keyword evidence="4 8" id="KW-0812">Transmembrane</keyword>
<dbReference type="HAMAP" id="MF_01207">
    <property type="entry name" value="MsrQ"/>
    <property type="match status" value="1"/>
</dbReference>
<keyword evidence="5 8" id="KW-1133">Transmembrane helix</keyword>
<feature type="domain" description="Ferric oxidoreductase" evidence="9">
    <location>
        <begin position="43"/>
        <end position="157"/>
    </location>
</feature>
<comment type="cofactor">
    <cofactor evidence="8">
        <name>FMN</name>
        <dbReference type="ChEBI" id="CHEBI:58210"/>
    </cofactor>
    <text evidence="8">Binds 1 FMN per subunit.</text>
</comment>
<sequence length="192" mass="22173">MLFFVRSLIHLICLSPALWLSFVLYRGGESLGADPVKEIQHFLGFTAISILLSVFLLRILITLGKQSALSVLHRSLGLWAIFYVLLHLLSYFLLELDADLSLFFHEISRRTYLILGFLSLLILFIVPISLIPFVRRHLGKNWLALHKLVYFSLFFAVIHYLLATKSIEFMAIVYSVLTVVFLIIIFYQKSQH</sequence>
<feature type="transmembrane region" description="Helical" evidence="8">
    <location>
        <begin position="169"/>
        <end position="187"/>
    </location>
</feature>
<keyword evidence="7 8" id="KW-0472">Membrane</keyword>
<evidence type="ECO:0000256" key="1">
    <source>
        <dbReference type="ARBA" id="ARBA00004141"/>
    </source>
</evidence>
<dbReference type="PANTHER" id="PTHR36964:SF1">
    <property type="entry name" value="PROTEIN-METHIONINE-SULFOXIDE REDUCTASE HEME-BINDING SUBUNIT MSRQ"/>
    <property type="match status" value="1"/>
</dbReference>
<proteinExistence type="inferred from homology"/>
<evidence type="ECO:0000256" key="3">
    <source>
        <dbReference type="ARBA" id="ARBA00022617"/>
    </source>
</evidence>
<evidence type="ECO:0000256" key="5">
    <source>
        <dbReference type="ARBA" id="ARBA00022989"/>
    </source>
</evidence>
<keyword evidence="8" id="KW-0288">FMN</keyword>
<dbReference type="Proteomes" id="UP001216057">
    <property type="component" value="Unassembled WGS sequence"/>
</dbReference>
<evidence type="ECO:0000256" key="7">
    <source>
        <dbReference type="ARBA" id="ARBA00023136"/>
    </source>
</evidence>
<dbReference type="RefSeq" id="WP_202937047.1">
    <property type="nucleotide sequence ID" value="NZ_JARQTQ010000001.1"/>
</dbReference>
<reference evidence="10 11" key="1">
    <citation type="submission" date="2023-03" db="EMBL/GenBank/DDBJ databases">
        <title>Classification of Bisgaard taxon 6 and taxon 10 as Exercitatus varius gen. nov., spec. nov.</title>
        <authorList>
            <person name="Christensen H."/>
        </authorList>
    </citation>
    <scope>NUCLEOTIDE SEQUENCE [LARGE SCALE GENOMIC DNA]</scope>
    <source>
        <strain evidence="10 11">23350_01</strain>
    </source>
</reference>
<gene>
    <name evidence="8" type="primary">msrQ</name>
    <name evidence="10" type="ORF">P7M32_01375</name>
</gene>
<accession>A0ABT6ENH0</accession>
<feature type="transmembrane region" description="Helical" evidence="8">
    <location>
        <begin position="76"/>
        <end position="94"/>
    </location>
</feature>
<keyword evidence="3 8" id="KW-0349">Heme</keyword>
<keyword evidence="8" id="KW-0285">Flavoprotein</keyword>
<comment type="similarity">
    <text evidence="8">Belongs to the MsrQ family.</text>
</comment>
<keyword evidence="8" id="KW-1003">Cell membrane</keyword>
<evidence type="ECO:0000256" key="8">
    <source>
        <dbReference type="HAMAP-Rule" id="MF_01207"/>
    </source>
</evidence>
<protein>
    <recommendedName>
        <fullName evidence="8">Protein-methionine-sulfoxide reductase heme-binding subunit MsrQ</fullName>
    </recommendedName>
    <alternativeName>
        <fullName evidence="8">Flavocytochrome MsrQ</fullName>
    </alternativeName>
</protein>
<feature type="transmembrane region" description="Helical" evidence="8">
    <location>
        <begin position="114"/>
        <end position="133"/>
    </location>
</feature>
<keyword evidence="8" id="KW-0249">Electron transport</keyword>
<evidence type="ECO:0000313" key="10">
    <source>
        <dbReference type="EMBL" id="MDG2945088.1"/>
    </source>
</evidence>
<dbReference type="InterPro" id="IPR013130">
    <property type="entry name" value="Fe3_Rdtase_TM_dom"/>
</dbReference>
<dbReference type="EMBL" id="JARQTX010000001">
    <property type="protein sequence ID" value="MDG2945088.1"/>
    <property type="molecule type" value="Genomic_DNA"/>
</dbReference>
<comment type="caution">
    <text evidence="10">The sequence shown here is derived from an EMBL/GenBank/DDBJ whole genome shotgun (WGS) entry which is preliminary data.</text>
</comment>
<organism evidence="10 11">
    <name type="scientific">Exercitatus varius</name>
    <dbReference type="NCBI Taxonomy" id="67857"/>
    <lineage>
        <taxon>Bacteria</taxon>
        <taxon>Pseudomonadati</taxon>
        <taxon>Pseudomonadota</taxon>
        <taxon>Gammaproteobacteria</taxon>
        <taxon>Pasteurellales</taxon>
        <taxon>Pasteurellaceae</taxon>
        <taxon>Exercitatus</taxon>
    </lineage>
</organism>
<comment type="function">
    <text evidence="8">Part of the MsrPQ system that repairs oxidized periplasmic proteins containing methionine sulfoxide residues (Met-O), using respiratory chain electrons. Thus protects these proteins from oxidative-stress damage caused by reactive species of oxygen and chlorine generated by the host defense mechanisms. MsrPQ is essential for the maintenance of envelope integrity under bleach stress, rescuing a wide series of structurally unrelated periplasmic proteins from methionine oxidation. MsrQ provides electrons for reduction to the reductase catalytic subunit MsrP, using the quinone pool of the respiratory chain.</text>
</comment>
<keyword evidence="11" id="KW-1185">Reference proteome</keyword>
<feature type="transmembrane region" description="Helical" evidence="8">
    <location>
        <begin position="145"/>
        <end position="163"/>
    </location>
</feature>